<dbReference type="Proteomes" id="UP000325672">
    <property type="component" value="Unassembled WGS sequence"/>
</dbReference>
<evidence type="ECO:0000313" key="3">
    <source>
        <dbReference type="Proteomes" id="UP000325672"/>
    </source>
</evidence>
<feature type="compositionally biased region" description="Basic residues" evidence="1">
    <location>
        <begin position="45"/>
        <end position="54"/>
    </location>
</feature>
<protein>
    <submittedName>
        <fullName evidence="2">Uncharacterized protein</fullName>
    </submittedName>
</protein>
<evidence type="ECO:0000313" key="2">
    <source>
        <dbReference type="EMBL" id="KAE8144060.1"/>
    </source>
</evidence>
<accession>A0A5N6TCQ8</accession>
<feature type="region of interest" description="Disordered" evidence="1">
    <location>
        <begin position="33"/>
        <end position="72"/>
    </location>
</feature>
<dbReference type="AlphaFoldDB" id="A0A5N6TCQ8"/>
<organism evidence="2 3">
    <name type="scientific">Aspergillus pseudotamarii</name>
    <dbReference type="NCBI Taxonomy" id="132259"/>
    <lineage>
        <taxon>Eukaryota</taxon>
        <taxon>Fungi</taxon>
        <taxon>Dikarya</taxon>
        <taxon>Ascomycota</taxon>
        <taxon>Pezizomycotina</taxon>
        <taxon>Eurotiomycetes</taxon>
        <taxon>Eurotiomycetidae</taxon>
        <taxon>Eurotiales</taxon>
        <taxon>Aspergillaceae</taxon>
        <taxon>Aspergillus</taxon>
        <taxon>Aspergillus subgen. Circumdati</taxon>
    </lineage>
</organism>
<keyword evidence="3" id="KW-1185">Reference proteome</keyword>
<feature type="compositionally biased region" description="Basic and acidic residues" evidence="1">
    <location>
        <begin position="55"/>
        <end position="72"/>
    </location>
</feature>
<evidence type="ECO:0000256" key="1">
    <source>
        <dbReference type="SAM" id="MobiDB-lite"/>
    </source>
</evidence>
<dbReference type="EMBL" id="ML743551">
    <property type="protein sequence ID" value="KAE8144060.1"/>
    <property type="molecule type" value="Genomic_DNA"/>
</dbReference>
<gene>
    <name evidence="2" type="ORF">BDV38DRAFT_232718</name>
</gene>
<dbReference type="GeneID" id="43637269"/>
<sequence>MRSERHPIDFVKNVSYVAWRRSLVARGMSVRLRVPTDPPRLSGKTNRKREKKRRQVNEEEDRVRERQVYQFA</sequence>
<feature type="non-terminal residue" evidence="2">
    <location>
        <position position="72"/>
    </location>
</feature>
<reference evidence="2 3" key="1">
    <citation type="submission" date="2019-04" db="EMBL/GenBank/DDBJ databases">
        <title>Friends and foes A comparative genomics study of 23 Aspergillus species from section Flavi.</title>
        <authorList>
            <consortium name="DOE Joint Genome Institute"/>
            <person name="Kjaerbolling I."/>
            <person name="Vesth T."/>
            <person name="Frisvad J.C."/>
            <person name="Nybo J.L."/>
            <person name="Theobald S."/>
            <person name="Kildgaard S."/>
            <person name="Isbrandt T."/>
            <person name="Kuo A."/>
            <person name="Sato A."/>
            <person name="Lyhne E.K."/>
            <person name="Kogle M.E."/>
            <person name="Wiebenga A."/>
            <person name="Kun R.S."/>
            <person name="Lubbers R.J."/>
            <person name="Makela M.R."/>
            <person name="Barry K."/>
            <person name="Chovatia M."/>
            <person name="Clum A."/>
            <person name="Daum C."/>
            <person name="Haridas S."/>
            <person name="He G."/>
            <person name="LaButti K."/>
            <person name="Lipzen A."/>
            <person name="Mondo S."/>
            <person name="Riley R."/>
            <person name="Salamov A."/>
            <person name="Simmons B.A."/>
            <person name="Magnuson J.K."/>
            <person name="Henrissat B."/>
            <person name="Mortensen U.H."/>
            <person name="Larsen T.O."/>
            <person name="Devries R.P."/>
            <person name="Grigoriev I.V."/>
            <person name="Machida M."/>
            <person name="Baker S.E."/>
            <person name="Andersen M.R."/>
        </authorList>
    </citation>
    <scope>NUCLEOTIDE SEQUENCE [LARGE SCALE GENOMIC DNA]</scope>
    <source>
        <strain evidence="2 3">CBS 117625</strain>
    </source>
</reference>
<proteinExistence type="predicted"/>
<name>A0A5N6TCQ8_ASPPS</name>
<dbReference type="RefSeq" id="XP_031920123.1">
    <property type="nucleotide sequence ID" value="XM_032053059.1"/>
</dbReference>